<dbReference type="PaxDb" id="121845-A0A1S3CVI0"/>
<evidence type="ECO:0000313" key="1">
    <source>
        <dbReference type="Proteomes" id="UP000079169"/>
    </source>
</evidence>
<dbReference type="Proteomes" id="UP000079169">
    <property type="component" value="Unplaced"/>
</dbReference>
<keyword evidence="1" id="KW-1185">Reference proteome</keyword>
<protein>
    <submittedName>
        <fullName evidence="2">Uncharacterized protein LOC103506021</fullName>
    </submittedName>
</protein>
<reference evidence="2" key="1">
    <citation type="submission" date="2025-08" db="UniProtKB">
        <authorList>
            <consortium name="RefSeq"/>
        </authorList>
    </citation>
    <scope>IDENTIFICATION</scope>
</reference>
<proteinExistence type="predicted"/>
<dbReference type="KEGG" id="dci:103506021"/>
<organism evidence="1 2">
    <name type="scientific">Diaphorina citri</name>
    <name type="common">Asian citrus psyllid</name>
    <dbReference type="NCBI Taxonomy" id="121845"/>
    <lineage>
        <taxon>Eukaryota</taxon>
        <taxon>Metazoa</taxon>
        <taxon>Ecdysozoa</taxon>
        <taxon>Arthropoda</taxon>
        <taxon>Hexapoda</taxon>
        <taxon>Insecta</taxon>
        <taxon>Pterygota</taxon>
        <taxon>Neoptera</taxon>
        <taxon>Paraneoptera</taxon>
        <taxon>Hemiptera</taxon>
        <taxon>Sternorrhyncha</taxon>
        <taxon>Psylloidea</taxon>
        <taxon>Psyllidae</taxon>
        <taxon>Diaphorininae</taxon>
        <taxon>Diaphorina</taxon>
    </lineage>
</organism>
<gene>
    <name evidence="2" type="primary">LOC103506021</name>
</gene>
<evidence type="ECO:0000313" key="2">
    <source>
        <dbReference type="RefSeq" id="XP_008468621.1"/>
    </source>
</evidence>
<dbReference type="AlphaFoldDB" id="A0A1S3CVI0"/>
<name>A0A1S3CVI0_DIACI</name>
<dbReference type="GeneID" id="103506021"/>
<sequence>MARENAHLAGGTKNPQLKEINDLLDGYLARASGTPNIVIATTSTRPTRKPHRIVEITRRTTLRTTVETTLSETTLESTLDHHMDDFRKQMGALYSVRTTGRATPDKRTTLPKGILIMTTRSPAQRAERIERKLDYKRKLADLKQRRLKHENLFLKMRGFEQYTLAPTTAHVG</sequence>
<accession>A0A1S3CVI0</accession>
<dbReference type="RefSeq" id="XP_008468621.1">
    <property type="nucleotide sequence ID" value="XM_008470399.1"/>
</dbReference>